<dbReference type="SUPFAM" id="SSF51395">
    <property type="entry name" value="FMN-linked oxidoreductases"/>
    <property type="match status" value="1"/>
</dbReference>
<dbReference type="PANTHER" id="PTHR43656">
    <property type="entry name" value="BINDING OXIDOREDUCTASE, PUTATIVE (AFU_ORTHOLOGUE AFUA_2G08260)-RELATED"/>
    <property type="match status" value="1"/>
</dbReference>
<accession>A0A7E4VDQ4</accession>
<name>A0A7E4VDQ4_PANRE</name>
<dbReference type="InterPro" id="IPR051799">
    <property type="entry name" value="NADH_flavin_oxidoreductase"/>
</dbReference>
<keyword evidence="2" id="KW-0560">Oxidoreductase</keyword>
<reference evidence="4" key="1">
    <citation type="journal article" date="2013" name="Genetics">
        <title>The draft genome and transcriptome of Panagrellus redivivus are shaped by the harsh demands of a free-living lifestyle.</title>
        <authorList>
            <person name="Srinivasan J."/>
            <person name="Dillman A.R."/>
            <person name="Macchietto M.G."/>
            <person name="Heikkinen L."/>
            <person name="Lakso M."/>
            <person name="Fracchia K.M."/>
            <person name="Antoshechkin I."/>
            <person name="Mortazavi A."/>
            <person name="Wong G."/>
            <person name="Sternberg P.W."/>
        </authorList>
    </citation>
    <scope>NUCLEOTIDE SEQUENCE [LARGE SCALE GENOMIC DNA]</scope>
    <source>
        <strain evidence="4">MT8872</strain>
    </source>
</reference>
<keyword evidence="4" id="KW-1185">Reference proteome</keyword>
<keyword evidence="1" id="KW-0285">Flavoprotein</keyword>
<dbReference type="InterPro" id="IPR001155">
    <property type="entry name" value="OxRdtase_FMN_N"/>
</dbReference>
<evidence type="ECO:0000313" key="5">
    <source>
        <dbReference type="WBParaSite" id="Pan_g19621.t1"/>
    </source>
</evidence>
<feature type="domain" description="NADH:flavin oxidoreductase/NADH oxidase N-terminal" evidence="3">
    <location>
        <begin position="60"/>
        <end position="367"/>
    </location>
</feature>
<reference evidence="5" key="2">
    <citation type="submission" date="2020-10" db="UniProtKB">
        <authorList>
            <consortium name="WormBaseParasite"/>
        </authorList>
    </citation>
    <scope>IDENTIFICATION</scope>
</reference>
<dbReference type="GO" id="GO:0010181">
    <property type="term" value="F:FMN binding"/>
    <property type="evidence" value="ECO:0007669"/>
    <property type="project" value="InterPro"/>
</dbReference>
<dbReference type="WBParaSite" id="Pan_g19621.t1">
    <property type="protein sequence ID" value="Pan_g19621.t1"/>
    <property type="gene ID" value="Pan_g19621"/>
</dbReference>
<proteinExistence type="predicted"/>
<dbReference type="GO" id="GO:0016491">
    <property type="term" value="F:oxidoreductase activity"/>
    <property type="evidence" value="ECO:0007669"/>
    <property type="project" value="UniProtKB-KW"/>
</dbReference>
<dbReference type="Gene3D" id="3.20.20.70">
    <property type="entry name" value="Aldolase class I"/>
    <property type="match status" value="1"/>
</dbReference>
<protein>
    <submittedName>
        <fullName evidence="5">Oxidored_FMN domain-containing protein</fullName>
    </submittedName>
</protein>
<evidence type="ECO:0000313" key="4">
    <source>
        <dbReference type="Proteomes" id="UP000492821"/>
    </source>
</evidence>
<organism evidence="4 5">
    <name type="scientific">Panagrellus redivivus</name>
    <name type="common">Microworm</name>
    <dbReference type="NCBI Taxonomy" id="6233"/>
    <lineage>
        <taxon>Eukaryota</taxon>
        <taxon>Metazoa</taxon>
        <taxon>Ecdysozoa</taxon>
        <taxon>Nematoda</taxon>
        <taxon>Chromadorea</taxon>
        <taxon>Rhabditida</taxon>
        <taxon>Tylenchina</taxon>
        <taxon>Panagrolaimomorpha</taxon>
        <taxon>Panagrolaimoidea</taxon>
        <taxon>Panagrolaimidae</taxon>
        <taxon>Panagrellus</taxon>
    </lineage>
</organism>
<dbReference type="PANTHER" id="PTHR43656:SF5">
    <property type="entry name" value="NADH:FLAVIN OXIDOREDUCTASE_NADH OXIDASE N-TERMINAL DOMAIN-CONTAINING PROTEIN"/>
    <property type="match status" value="1"/>
</dbReference>
<dbReference type="Pfam" id="PF00724">
    <property type="entry name" value="Oxidored_FMN"/>
    <property type="match status" value="1"/>
</dbReference>
<evidence type="ECO:0000256" key="2">
    <source>
        <dbReference type="ARBA" id="ARBA00023002"/>
    </source>
</evidence>
<evidence type="ECO:0000259" key="3">
    <source>
        <dbReference type="Pfam" id="PF00724"/>
    </source>
</evidence>
<dbReference type="Proteomes" id="UP000492821">
    <property type="component" value="Unassembled WGS sequence"/>
</dbReference>
<dbReference type="AlphaFoldDB" id="A0A7E4VDQ4"/>
<sequence>MSRRVAVSQTANAAKLAEKITFPTSKRIAKNRFMKAALTERVATWDPNDRKKCGFPTPGLCNMYEKFSHGGFGVLLSGNVVVDPIHLESAGNVIIHKSVDSAERREAFKRYAAAFKSGPDNLAILQLSNAGRQTPLALAEHPIGASNIQLNAIRRGSGFGKPRALTTEEVKDVVVEDFAYAAKYAFDAGFDGVQIHSAHGYLLAQFISETTNNRTDKYGGTLENRTRLNLEIYEAIRRLVPVSTGFVVGIKMNSKEFQAGGLECEDAIYMCKEYERVGFDFIELSGGTIEKLAFQHLTESTINREAFFFEFAAKIKAALSTIIVYLTGGFRTVNGMVFAIEQGACDGIGLGRPITSELDLPSKIISGQVQSALFNPWDQDFGISNFASGTQMWQAQQTPYNPETDINNGIMDISDPETAEKYKIALQSYNAKCTELAQAGIPLHGVFEYQS</sequence>
<evidence type="ECO:0000256" key="1">
    <source>
        <dbReference type="ARBA" id="ARBA00022630"/>
    </source>
</evidence>
<dbReference type="InterPro" id="IPR013785">
    <property type="entry name" value="Aldolase_TIM"/>
</dbReference>